<name>A0ABV0SCF9_9TELE</name>
<reference evidence="2 3" key="1">
    <citation type="submission" date="2021-06" db="EMBL/GenBank/DDBJ databases">
        <authorList>
            <person name="Palmer J.M."/>
        </authorList>
    </citation>
    <scope>NUCLEOTIDE SEQUENCE [LARGE SCALE GENOMIC DNA]</scope>
    <source>
        <strain evidence="2 3">XC_2019</strain>
        <tissue evidence="2">Muscle</tissue>
    </source>
</reference>
<dbReference type="EMBL" id="JAHRIN010076625">
    <property type="protein sequence ID" value="MEQ2218214.1"/>
    <property type="molecule type" value="Genomic_DNA"/>
</dbReference>
<evidence type="ECO:0000313" key="2">
    <source>
        <dbReference type="EMBL" id="MEQ2218214.1"/>
    </source>
</evidence>
<evidence type="ECO:0000256" key="1">
    <source>
        <dbReference type="SAM" id="MobiDB-lite"/>
    </source>
</evidence>
<dbReference type="Proteomes" id="UP001434883">
    <property type="component" value="Unassembled WGS sequence"/>
</dbReference>
<protein>
    <submittedName>
        <fullName evidence="2">Uncharacterized protein</fullName>
    </submittedName>
</protein>
<feature type="region of interest" description="Disordered" evidence="1">
    <location>
        <begin position="1"/>
        <end position="26"/>
    </location>
</feature>
<organism evidence="2 3">
    <name type="scientific">Xenoophorus captivus</name>
    <dbReference type="NCBI Taxonomy" id="1517983"/>
    <lineage>
        <taxon>Eukaryota</taxon>
        <taxon>Metazoa</taxon>
        <taxon>Chordata</taxon>
        <taxon>Craniata</taxon>
        <taxon>Vertebrata</taxon>
        <taxon>Euteleostomi</taxon>
        <taxon>Actinopterygii</taxon>
        <taxon>Neopterygii</taxon>
        <taxon>Teleostei</taxon>
        <taxon>Neoteleostei</taxon>
        <taxon>Acanthomorphata</taxon>
        <taxon>Ovalentaria</taxon>
        <taxon>Atherinomorphae</taxon>
        <taxon>Cyprinodontiformes</taxon>
        <taxon>Goodeidae</taxon>
        <taxon>Xenoophorus</taxon>
    </lineage>
</organism>
<sequence length="111" mass="12312">MATDQAINVAPMGDQESMSRSEEDVPAVLNETSAPLNFSELTPHQFGISVESFMPSSSKCKDKSRLAQIKARRRSSVGVRGSPETNSLIRFRAQQRMKTRPASHTPELQHN</sequence>
<gene>
    <name evidence="2" type="ORF">XENOCAPTIV_000084</name>
</gene>
<evidence type="ECO:0000313" key="3">
    <source>
        <dbReference type="Proteomes" id="UP001434883"/>
    </source>
</evidence>
<comment type="caution">
    <text evidence="2">The sequence shown here is derived from an EMBL/GenBank/DDBJ whole genome shotgun (WGS) entry which is preliminary data.</text>
</comment>
<feature type="region of interest" description="Disordered" evidence="1">
    <location>
        <begin position="66"/>
        <end position="87"/>
    </location>
</feature>
<keyword evidence="3" id="KW-1185">Reference proteome</keyword>
<accession>A0ABV0SCF9</accession>
<proteinExistence type="predicted"/>